<dbReference type="InterPro" id="IPR000160">
    <property type="entry name" value="GGDEF_dom"/>
</dbReference>
<dbReference type="Proteomes" id="UP000324853">
    <property type="component" value="Unassembled WGS sequence"/>
</dbReference>
<feature type="domain" description="HAMP" evidence="3">
    <location>
        <begin position="237"/>
        <end position="289"/>
    </location>
</feature>
<dbReference type="SUPFAM" id="SSF55785">
    <property type="entry name" value="PYP-like sensor domain (PAS domain)"/>
    <property type="match status" value="2"/>
</dbReference>
<dbReference type="CDD" id="cd00130">
    <property type="entry name" value="PAS"/>
    <property type="match status" value="1"/>
</dbReference>
<dbReference type="Pfam" id="PF12729">
    <property type="entry name" value="4HB_MCP_1"/>
    <property type="match status" value="1"/>
</dbReference>
<dbReference type="CDD" id="cd06225">
    <property type="entry name" value="HAMP"/>
    <property type="match status" value="1"/>
</dbReference>
<dbReference type="InterPro" id="IPR003660">
    <property type="entry name" value="HAMP_dom"/>
</dbReference>
<dbReference type="InterPro" id="IPR000014">
    <property type="entry name" value="PAS"/>
</dbReference>
<evidence type="ECO:0000259" key="4">
    <source>
        <dbReference type="PROSITE" id="PS50887"/>
    </source>
</evidence>
<dbReference type="SMART" id="SM00091">
    <property type="entry name" value="PAS"/>
    <property type="match status" value="2"/>
</dbReference>
<dbReference type="PROSITE" id="PS50883">
    <property type="entry name" value="EAL"/>
    <property type="match status" value="1"/>
</dbReference>
<dbReference type="InterPro" id="IPR029787">
    <property type="entry name" value="Nucleotide_cyclase"/>
</dbReference>
<keyword evidence="1" id="KW-0812">Transmembrane</keyword>
<dbReference type="Pfam" id="PF12860">
    <property type="entry name" value="PAS_7"/>
    <property type="match status" value="2"/>
</dbReference>
<keyword evidence="1" id="KW-0472">Membrane</keyword>
<dbReference type="OrthoDB" id="9814202at2"/>
<keyword evidence="1" id="KW-1133">Transmembrane helix</keyword>
<evidence type="ECO:0000259" key="2">
    <source>
        <dbReference type="PROSITE" id="PS50883"/>
    </source>
</evidence>
<dbReference type="SMART" id="SM00267">
    <property type="entry name" value="GGDEF"/>
    <property type="match status" value="1"/>
</dbReference>
<dbReference type="PROSITE" id="PS50885">
    <property type="entry name" value="HAMP"/>
    <property type="match status" value="1"/>
</dbReference>
<dbReference type="Gene3D" id="6.10.340.10">
    <property type="match status" value="1"/>
</dbReference>
<dbReference type="SUPFAM" id="SSF141868">
    <property type="entry name" value="EAL domain-like"/>
    <property type="match status" value="1"/>
</dbReference>
<dbReference type="SUPFAM" id="SSF55073">
    <property type="entry name" value="Nucleotide cyclase"/>
    <property type="match status" value="1"/>
</dbReference>
<organism evidence="5 6">
    <name type="scientific">Bradyrhizobium cytisi</name>
    <dbReference type="NCBI Taxonomy" id="515489"/>
    <lineage>
        <taxon>Bacteria</taxon>
        <taxon>Pseudomonadati</taxon>
        <taxon>Pseudomonadota</taxon>
        <taxon>Alphaproteobacteria</taxon>
        <taxon>Hyphomicrobiales</taxon>
        <taxon>Nitrobacteraceae</taxon>
        <taxon>Bradyrhizobium</taxon>
    </lineage>
</organism>
<dbReference type="InterPro" id="IPR052155">
    <property type="entry name" value="Biofilm_reg_signaling"/>
</dbReference>
<dbReference type="InterPro" id="IPR001633">
    <property type="entry name" value="EAL_dom"/>
</dbReference>
<dbReference type="InterPro" id="IPR043128">
    <property type="entry name" value="Rev_trsase/Diguanyl_cyclase"/>
</dbReference>
<dbReference type="AlphaFoldDB" id="A0A5S4WUX2"/>
<dbReference type="PANTHER" id="PTHR44757:SF2">
    <property type="entry name" value="BIOFILM ARCHITECTURE MAINTENANCE PROTEIN MBAA"/>
    <property type="match status" value="1"/>
</dbReference>
<protein>
    <submittedName>
        <fullName evidence="5">EAL domain-containing protein</fullName>
    </submittedName>
</protein>
<gene>
    <name evidence="5" type="ORF">FXB38_09800</name>
</gene>
<feature type="domain" description="EAL" evidence="2">
    <location>
        <begin position="712"/>
        <end position="962"/>
    </location>
</feature>
<keyword evidence="6" id="KW-1185">Reference proteome</keyword>
<sequence>MGPFVGSLAQAVLETIRSIIARLSRLVARGSIRTGILIFCLAMSAIAAALGGYASLGIRHAGDLVAKTFDESLMSINYARAAGTDFAAMRVASAQRLLTQDPTVHARLDAEIDELAKSLSEDLTIAAERSQSARAAQAAAKVREAANAWIALHRRQFQTSAHEDGNVEASGGEINGVDPYSKTVNQQIELLVNYTAGDGFLFRQRAIAAINRDLQLNVAGLTVALLLSGLFSWLLARRIIGPVAIASKAAKSIADGDLNTSIPEGSGDELGTLLTAMGRMRDNIRAMVDREVAQRRSAQARLSDALEHSREGVVLLDQNGQIALANSRASEFIRCSPQLVHPLRTARAPGAQHSRELILQEDANEVEGVESEAQLPDGRWLRVSRSPTQEGGVILVYSDISGLKQQKAELHATNLRLDAALTHMSQGLCLYDGEGRLQVVNRRFCEIFDISPELVLPGMTFQDVLRLSVAAGNHGSHTVADLLTESDDILARRKGGNYLQQLSDGRVVSIAHRATSDGGWLISCEDVTEQQRAQSQIAFMARHDALTGLPNRSLFAERIEQAVTEAGRGAGFAVFCIDLDKFKQINDTLGHPVGDGLLCAVAARLSACVREGDTVARLGGDEFALVQSEVHNAEDAAHLARRIVERVGAPYELNGHRVIVGCSVGISLAPGDGTTRETLLKNADMALYRSKMDGRGTWRFFEPAMDASLQSRRALETDLRAAMDKDEFDLFYQPIYDLRMDRISGFEALLRWRHPERGFVPPDQFIPVAEEIGLITPLGEWVLNRACKQAASWPNELKIAVNVSATQFRDPRLAAVIAKALDVSTLAPHRLELEITESVLLGNSAETIATLHELKARGLRIALDDFGTGYSSLSYLRSFPFDKLKIDQSFVRDATATKGSKLIVRAITSLGKSLGMTTTAEGVETIEQLNQMKAEGCNEAQGYLFSRPVPATELASTILRLRNGLKSLNRRDWSSAKAS</sequence>
<dbReference type="NCBIfam" id="TIGR00254">
    <property type="entry name" value="GGDEF"/>
    <property type="match status" value="1"/>
</dbReference>
<dbReference type="GO" id="GO:0016020">
    <property type="term" value="C:membrane"/>
    <property type="evidence" value="ECO:0007669"/>
    <property type="project" value="InterPro"/>
</dbReference>
<feature type="transmembrane region" description="Helical" evidence="1">
    <location>
        <begin position="214"/>
        <end position="236"/>
    </location>
</feature>
<comment type="caution">
    <text evidence="5">The sequence shown here is derived from an EMBL/GenBank/DDBJ whole genome shotgun (WGS) entry which is preliminary data.</text>
</comment>
<dbReference type="InterPro" id="IPR035965">
    <property type="entry name" value="PAS-like_dom_sf"/>
</dbReference>
<evidence type="ECO:0000313" key="6">
    <source>
        <dbReference type="Proteomes" id="UP000324853"/>
    </source>
</evidence>
<dbReference type="SUPFAM" id="SSF158472">
    <property type="entry name" value="HAMP domain-like"/>
    <property type="match status" value="1"/>
</dbReference>
<dbReference type="InterPro" id="IPR024478">
    <property type="entry name" value="HlyB_4HB_MCP"/>
</dbReference>
<evidence type="ECO:0000313" key="5">
    <source>
        <dbReference type="EMBL" id="TYL85826.1"/>
    </source>
</evidence>
<reference evidence="5 6" key="1">
    <citation type="submission" date="2019-08" db="EMBL/GenBank/DDBJ databases">
        <title>Bradyrhizobium hipponensis sp. nov., a rhizobium isolated from a Lupinus angustifolius root nodule in Tunisia.</title>
        <authorList>
            <person name="Off K."/>
            <person name="Rejili M."/>
            <person name="Mars M."/>
            <person name="Brachmann A."/>
            <person name="Marin M."/>
        </authorList>
    </citation>
    <scope>NUCLEOTIDE SEQUENCE [LARGE SCALE GENOMIC DNA]</scope>
    <source>
        <strain evidence="5 6">CTAW11</strain>
    </source>
</reference>
<dbReference type="FunFam" id="3.20.20.450:FF:000001">
    <property type="entry name" value="Cyclic di-GMP phosphodiesterase yahA"/>
    <property type="match status" value="1"/>
</dbReference>
<accession>A0A5S4WUX2</accession>
<feature type="domain" description="GGDEF" evidence="4">
    <location>
        <begin position="570"/>
        <end position="703"/>
    </location>
</feature>
<dbReference type="PANTHER" id="PTHR44757">
    <property type="entry name" value="DIGUANYLATE CYCLASE DGCP"/>
    <property type="match status" value="1"/>
</dbReference>
<evidence type="ECO:0000259" key="3">
    <source>
        <dbReference type="PROSITE" id="PS50885"/>
    </source>
</evidence>
<proteinExistence type="predicted"/>
<name>A0A5S4WUX2_9BRAD</name>
<dbReference type="Gene3D" id="3.30.70.270">
    <property type="match status" value="1"/>
</dbReference>
<dbReference type="GO" id="GO:0007165">
    <property type="term" value="P:signal transduction"/>
    <property type="evidence" value="ECO:0007669"/>
    <property type="project" value="InterPro"/>
</dbReference>
<dbReference type="Pfam" id="PF00672">
    <property type="entry name" value="HAMP"/>
    <property type="match status" value="1"/>
</dbReference>
<dbReference type="SMART" id="SM00304">
    <property type="entry name" value="HAMP"/>
    <property type="match status" value="1"/>
</dbReference>
<dbReference type="CDD" id="cd01948">
    <property type="entry name" value="EAL"/>
    <property type="match status" value="1"/>
</dbReference>
<dbReference type="Pfam" id="PF00990">
    <property type="entry name" value="GGDEF"/>
    <property type="match status" value="1"/>
</dbReference>
<dbReference type="EMBL" id="VSSR01000016">
    <property type="protein sequence ID" value="TYL85826.1"/>
    <property type="molecule type" value="Genomic_DNA"/>
</dbReference>
<dbReference type="RefSeq" id="WP_148750657.1">
    <property type="nucleotide sequence ID" value="NZ_VSSR01000016.1"/>
</dbReference>
<dbReference type="PROSITE" id="PS50887">
    <property type="entry name" value="GGDEF"/>
    <property type="match status" value="1"/>
</dbReference>
<feature type="transmembrane region" description="Helical" evidence="1">
    <location>
        <begin position="36"/>
        <end position="58"/>
    </location>
</feature>
<dbReference type="Gene3D" id="3.20.20.450">
    <property type="entry name" value="EAL domain"/>
    <property type="match status" value="1"/>
</dbReference>
<evidence type="ECO:0000256" key="1">
    <source>
        <dbReference type="SAM" id="Phobius"/>
    </source>
</evidence>
<dbReference type="CDD" id="cd01949">
    <property type="entry name" value="GGDEF"/>
    <property type="match status" value="1"/>
</dbReference>
<dbReference type="SMART" id="SM00052">
    <property type="entry name" value="EAL"/>
    <property type="match status" value="1"/>
</dbReference>
<dbReference type="Pfam" id="PF00563">
    <property type="entry name" value="EAL"/>
    <property type="match status" value="1"/>
</dbReference>
<dbReference type="Gene3D" id="3.30.450.20">
    <property type="entry name" value="PAS domain"/>
    <property type="match status" value="2"/>
</dbReference>
<dbReference type="InterPro" id="IPR035919">
    <property type="entry name" value="EAL_sf"/>
</dbReference>